<protein>
    <submittedName>
        <fullName evidence="1">Uncharacterized protein</fullName>
    </submittedName>
</protein>
<organism evidence="1 2">
    <name type="scientific">Desulfofundulus thermobenzoicus</name>
    <dbReference type="NCBI Taxonomy" id="29376"/>
    <lineage>
        <taxon>Bacteria</taxon>
        <taxon>Bacillati</taxon>
        <taxon>Bacillota</taxon>
        <taxon>Clostridia</taxon>
        <taxon>Eubacteriales</taxon>
        <taxon>Peptococcaceae</taxon>
        <taxon>Desulfofundulus</taxon>
    </lineage>
</organism>
<gene>
    <name evidence="1" type="ORF">GFC01_09435</name>
</gene>
<dbReference type="RefSeq" id="WP_152946610.1">
    <property type="nucleotide sequence ID" value="NZ_WHYR01000022.1"/>
</dbReference>
<keyword evidence="2" id="KW-1185">Reference proteome</keyword>
<comment type="caution">
    <text evidence="1">The sequence shown here is derived from an EMBL/GenBank/DDBJ whole genome shotgun (WGS) entry which is preliminary data.</text>
</comment>
<sequence length="225" mass="26004">MTDREFLKVFRQQKEAFLKDFEKGTHHLRSAPVTSAGGDYKKVLDWFERWLREERVNTGSFEVGTREPARSFDQFMDEVLAVAREKLGDKNINITYSLPGQRLGISESWKCIKAFGSRDIYYRIGRTRPRKGPRRGEDLLVIDLVMDGYKKQVFLPLLAQKEAIERELGETLEREPPKVETTGKYRLKLLLPFQVVLRNDVHFVAEKLADFIAVTKPVLNGLGVM</sequence>
<evidence type="ECO:0000313" key="2">
    <source>
        <dbReference type="Proteomes" id="UP000441717"/>
    </source>
</evidence>
<accession>A0A6N7IR21</accession>
<name>A0A6N7IR21_9FIRM</name>
<evidence type="ECO:0000313" key="1">
    <source>
        <dbReference type="EMBL" id="MQL52480.1"/>
    </source>
</evidence>
<proteinExistence type="predicted"/>
<dbReference type="Proteomes" id="UP000441717">
    <property type="component" value="Unassembled WGS sequence"/>
</dbReference>
<reference evidence="1 2" key="1">
    <citation type="submission" date="2019-10" db="EMBL/GenBank/DDBJ databases">
        <title>Comparative genomics of sulfur disproportionating microorganisms.</title>
        <authorList>
            <person name="Ward L.M."/>
            <person name="Bertran E."/>
            <person name="Johnston D."/>
        </authorList>
    </citation>
    <scope>NUCLEOTIDE SEQUENCE [LARGE SCALE GENOMIC DNA]</scope>
    <source>
        <strain evidence="1 2">DSM 14055</strain>
    </source>
</reference>
<dbReference type="OrthoDB" id="1805519at2"/>
<dbReference type="EMBL" id="WHYR01000022">
    <property type="protein sequence ID" value="MQL52480.1"/>
    <property type="molecule type" value="Genomic_DNA"/>
</dbReference>
<dbReference type="AlphaFoldDB" id="A0A6N7IR21"/>